<dbReference type="PANTHER" id="PTHR16011">
    <property type="entry name" value="IFT57/HIPPI"/>
    <property type="match status" value="1"/>
</dbReference>
<protein>
    <recommendedName>
        <fullName evidence="3">Intraflagellar transport protein 57 homolog</fullName>
    </recommendedName>
</protein>
<dbReference type="Proteomes" id="UP000694620">
    <property type="component" value="Unassembled WGS sequence"/>
</dbReference>
<dbReference type="GO" id="GO:0005815">
    <property type="term" value="C:microtubule organizing center"/>
    <property type="evidence" value="ECO:0007669"/>
    <property type="project" value="TreeGrafter"/>
</dbReference>
<evidence type="ECO:0000256" key="1">
    <source>
        <dbReference type="ARBA" id="ARBA00004138"/>
    </source>
</evidence>
<proteinExistence type="inferred from homology"/>
<evidence type="ECO:0000256" key="2">
    <source>
        <dbReference type="ARBA" id="ARBA00009415"/>
    </source>
</evidence>
<keyword evidence="7" id="KW-1185">Reference proteome</keyword>
<organism evidence="6 7">
    <name type="scientific">Erpetoichthys calabaricus</name>
    <name type="common">Rope fish</name>
    <name type="synonym">Calamoichthys calabaricus</name>
    <dbReference type="NCBI Taxonomy" id="27687"/>
    <lineage>
        <taxon>Eukaryota</taxon>
        <taxon>Metazoa</taxon>
        <taxon>Chordata</taxon>
        <taxon>Craniata</taxon>
        <taxon>Vertebrata</taxon>
        <taxon>Euteleostomi</taxon>
        <taxon>Actinopterygii</taxon>
        <taxon>Polypteriformes</taxon>
        <taxon>Polypteridae</taxon>
        <taxon>Erpetoichthys</taxon>
    </lineage>
</organism>
<reference evidence="6" key="1">
    <citation type="submission" date="2025-08" db="UniProtKB">
        <authorList>
            <consortium name="Ensembl"/>
        </authorList>
    </citation>
    <scope>IDENTIFICATION</scope>
</reference>
<dbReference type="Pfam" id="PF10498">
    <property type="entry name" value="IFT57"/>
    <property type="match status" value="1"/>
</dbReference>
<dbReference type="AlphaFoldDB" id="A0A8C4T0V6"/>
<dbReference type="GeneTree" id="ENSGT00390000006307"/>
<dbReference type="GO" id="GO:0005794">
    <property type="term" value="C:Golgi apparatus"/>
    <property type="evidence" value="ECO:0007669"/>
    <property type="project" value="TreeGrafter"/>
</dbReference>
<evidence type="ECO:0000256" key="5">
    <source>
        <dbReference type="ARBA" id="ARBA00023273"/>
    </source>
</evidence>
<evidence type="ECO:0000256" key="4">
    <source>
        <dbReference type="ARBA" id="ARBA00023069"/>
    </source>
</evidence>
<comment type="subcellular location">
    <subcellularLocation>
        <location evidence="1">Cell projection</location>
        <location evidence="1">Cilium</location>
    </subcellularLocation>
</comment>
<keyword evidence="4" id="KW-0969">Cilium</keyword>
<dbReference type="Ensembl" id="ENSECRT00000024293.1">
    <property type="protein sequence ID" value="ENSECRP00000023770.1"/>
    <property type="gene ID" value="ENSECRG00000016104.1"/>
</dbReference>
<name>A0A8C4T0V6_ERPCA</name>
<reference evidence="6" key="2">
    <citation type="submission" date="2025-09" db="UniProtKB">
        <authorList>
            <consortium name="Ensembl"/>
        </authorList>
    </citation>
    <scope>IDENTIFICATION</scope>
</reference>
<dbReference type="PANTHER" id="PTHR16011:SF0">
    <property type="entry name" value="INTRAFLAGELLAR TRANSPORT PROTEIN 57 HOMOLOG"/>
    <property type="match status" value="1"/>
</dbReference>
<keyword evidence="5" id="KW-0966">Cell projection</keyword>
<dbReference type="InterPro" id="IPR019530">
    <property type="entry name" value="Intra-flagellar_transport_57"/>
</dbReference>
<accession>A0A8C4T0V6</accession>
<sequence>MEDDAELTLEKLEEEIAQEDPDDYEDENVIGIEALKERSHKSELMESSKPDEILESSTDATEWNLEVERVLPQLKVTIRTDNKDWRIHVDQMHQHKDGIESSLKDTKTYLNKLQDEISKTLEKVASREKYINNQVKDLIQEYRGAQSYLGEAKDRYQQVSGGVTERTRALAEVRHGQIHGCREHLSSHG</sequence>
<comment type="similarity">
    <text evidence="2">Belongs to the IFT57 family.</text>
</comment>
<dbReference type="GO" id="GO:0030992">
    <property type="term" value="C:intraciliary transport particle B"/>
    <property type="evidence" value="ECO:0007669"/>
    <property type="project" value="TreeGrafter"/>
</dbReference>
<evidence type="ECO:0000256" key="3">
    <source>
        <dbReference type="ARBA" id="ARBA00020568"/>
    </source>
</evidence>
<dbReference type="GO" id="GO:0042073">
    <property type="term" value="P:intraciliary transport"/>
    <property type="evidence" value="ECO:0007669"/>
    <property type="project" value="TreeGrafter"/>
</dbReference>
<evidence type="ECO:0000313" key="6">
    <source>
        <dbReference type="Ensembl" id="ENSECRP00000023770.1"/>
    </source>
</evidence>
<evidence type="ECO:0000313" key="7">
    <source>
        <dbReference type="Proteomes" id="UP000694620"/>
    </source>
</evidence>
<dbReference type="GO" id="GO:0005929">
    <property type="term" value="C:cilium"/>
    <property type="evidence" value="ECO:0007669"/>
    <property type="project" value="UniProtKB-SubCell"/>
</dbReference>
<dbReference type="GO" id="GO:1905515">
    <property type="term" value="P:non-motile cilium assembly"/>
    <property type="evidence" value="ECO:0007669"/>
    <property type="project" value="TreeGrafter"/>
</dbReference>